<dbReference type="EMBL" id="BLAD01000064">
    <property type="protein sequence ID" value="GES03098.1"/>
    <property type="molecule type" value="Genomic_DNA"/>
</dbReference>
<name>A0A5M3W9C2_9ACTN</name>
<dbReference type="InterPro" id="IPR012309">
    <property type="entry name" value="DNA_ligase_ATP-dep_C"/>
</dbReference>
<dbReference type="CDD" id="cd07906">
    <property type="entry name" value="Adenylation_DNA_ligase_LigD_LigC"/>
    <property type="match status" value="1"/>
</dbReference>
<protein>
    <recommendedName>
        <fullName evidence="2">DNA ligase (ATP)</fullName>
        <ecNumber evidence="2">6.5.1.1</ecNumber>
    </recommendedName>
</protein>
<evidence type="ECO:0000256" key="1">
    <source>
        <dbReference type="ARBA" id="ARBA00007572"/>
    </source>
</evidence>
<dbReference type="NCBIfam" id="TIGR02779">
    <property type="entry name" value="NHEJ_ligase_lig"/>
    <property type="match status" value="1"/>
</dbReference>
<comment type="caution">
    <text evidence="6">The sequence shown here is derived from an EMBL/GenBank/DDBJ whole genome shotgun (WGS) entry which is preliminary data.</text>
</comment>
<dbReference type="Pfam" id="PF04679">
    <property type="entry name" value="DNA_ligase_A_C"/>
    <property type="match status" value="1"/>
</dbReference>
<accession>A0A5M3W9C2</accession>
<dbReference type="InterPro" id="IPR050191">
    <property type="entry name" value="ATP-dep_DNA_ligase"/>
</dbReference>
<dbReference type="PANTHER" id="PTHR45674">
    <property type="entry name" value="DNA LIGASE 1/3 FAMILY MEMBER"/>
    <property type="match status" value="1"/>
</dbReference>
<dbReference type="PROSITE" id="PS50160">
    <property type="entry name" value="DNA_LIGASE_A3"/>
    <property type="match status" value="1"/>
</dbReference>
<dbReference type="SUPFAM" id="SSF50249">
    <property type="entry name" value="Nucleic acid-binding proteins"/>
    <property type="match status" value="1"/>
</dbReference>
<gene>
    <name evidence="6" type="ORF">Acor_51640</name>
</gene>
<dbReference type="InterPro" id="IPR012310">
    <property type="entry name" value="DNA_ligase_ATP-dep_cent"/>
</dbReference>
<evidence type="ECO:0000256" key="4">
    <source>
        <dbReference type="ARBA" id="ARBA00034003"/>
    </source>
</evidence>
<dbReference type="SUPFAM" id="SSF56091">
    <property type="entry name" value="DNA ligase/mRNA capping enzyme, catalytic domain"/>
    <property type="match status" value="1"/>
</dbReference>
<evidence type="ECO:0000313" key="6">
    <source>
        <dbReference type="EMBL" id="GES03098.1"/>
    </source>
</evidence>
<dbReference type="PANTHER" id="PTHR45674:SF4">
    <property type="entry name" value="DNA LIGASE 1"/>
    <property type="match status" value="1"/>
</dbReference>
<dbReference type="Proteomes" id="UP000334990">
    <property type="component" value="Unassembled WGS sequence"/>
</dbReference>
<comment type="catalytic activity">
    <reaction evidence="4">
        <text>ATP + (deoxyribonucleotide)n-3'-hydroxyl + 5'-phospho-(deoxyribonucleotide)m = (deoxyribonucleotide)n+m + AMP + diphosphate.</text>
        <dbReference type="EC" id="6.5.1.1"/>
    </reaction>
</comment>
<dbReference type="InterPro" id="IPR014146">
    <property type="entry name" value="LigD_ligase_dom"/>
</dbReference>
<dbReference type="CDD" id="cd07971">
    <property type="entry name" value="OBF_DNA_ligase_LigD"/>
    <property type="match status" value="1"/>
</dbReference>
<dbReference type="EC" id="6.5.1.1" evidence="2"/>
<evidence type="ECO:0000259" key="5">
    <source>
        <dbReference type="PROSITE" id="PS50160"/>
    </source>
</evidence>
<feature type="domain" description="ATP-dependent DNA ligase family profile" evidence="5">
    <location>
        <begin position="113"/>
        <end position="219"/>
    </location>
</feature>
<dbReference type="GO" id="GO:0005524">
    <property type="term" value="F:ATP binding"/>
    <property type="evidence" value="ECO:0007669"/>
    <property type="project" value="InterPro"/>
</dbReference>
<dbReference type="InterPro" id="IPR012340">
    <property type="entry name" value="NA-bd_OB-fold"/>
</dbReference>
<dbReference type="AlphaFoldDB" id="A0A5M3W9C2"/>
<dbReference type="GO" id="GO:0003910">
    <property type="term" value="F:DNA ligase (ATP) activity"/>
    <property type="evidence" value="ECO:0007669"/>
    <property type="project" value="UniProtKB-EC"/>
</dbReference>
<proteinExistence type="inferred from homology"/>
<dbReference type="GO" id="GO:0006310">
    <property type="term" value="P:DNA recombination"/>
    <property type="evidence" value="ECO:0007669"/>
    <property type="project" value="InterPro"/>
</dbReference>
<evidence type="ECO:0000256" key="2">
    <source>
        <dbReference type="ARBA" id="ARBA00012727"/>
    </source>
</evidence>
<dbReference type="Gene3D" id="2.40.50.140">
    <property type="entry name" value="Nucleic acid-binding proteins"/>
    <property type="match status" value="1"/>
</dbReference>
<dbReference type="Gene3D" id="3.30.470.30">
    <property type="entry name" value="DNA ligase/mRNA capping enzyme"/>
    <property type="match status" value="1"/>
</dbReference>
<sequence>MPYPVEPMLAVPGILPADAANYALEVKWDGIRAIVYLDRTIRVTGRKGTDFTSRYPEISALRVPGHEVILDGEVVALDPLGRPSFELLQRRMHITDPAGHGLLTLVPVRYMPFDLLYLDGANLTHLPYAARRELLAGLPGLDVPPNFPCDPDVVAATRAQGLEGVVAKRLDSPYRPGLRSPAWVKVKNLRETEVVVGGWRPGKGRREGGLGSLLLGKYTELPGGGAEFVFVGHVGTGFSDAALDELYRVLRALEVPRSPYSRPLPREIARNAHWVRPELVGEVTFTMWTEEHRLRHPAWRGLRPDKIPAEVRL</sequence>
<keyword evidence="3" id="KW-0436">Ligase</keyword>
<evidence type="ECO:0000256" key="3">
    <source>
        <dbReference type="ARBA" id="ARBA00022598"/>
    </source>
</evidence>
<keyword evidence="7" id="KW-1185">Reference proteome</keyword>
<evidence type="ECO:0000313" key="7">
    <source>
        <dbReference type="Proteomes" id="UP000334990"/>
    </source>
</evidence>
<dbReference type="Gene3D" id="3.30.1490.70">
    <property type="match status" value="1"/>
</dbReference>
<organism evidence="6 7">
    <name type="scientific">Acrocarpospora corrugata</name>
    <dbReference type="NCBI Taxonomy" id="35763"/>
    <lineage>
        <taxon>Bacteria</taxon>
        <taxon>Bacillati</taxon>
        <taxon>Actinomycetota</taxon>
        <taxon>Actinomycetes</taxon>
        <taxon>Streptosporangiales</taxon>
        <taxon>Streptosporangiaceae</taxon>
        <taxon>Acrocarpospora</taxon>
    </lineage>
</organism>
<dbReference type="Pfam" id="PF01068">
    <property type="entry name" value="DNA_ligase_A_M"/>
    <property type="match status" value="1"/>
</dbReference>
<comment type="similarity">
    <text evidence="1">Belongs to the ATP-dependent DNA ligase family.</text>
</comment>
<reference evidence="6 7" key="1">
    <citation type="submission" date="2019-10" db="EMBL/GenBank/DDBJ databases">
        <title>Whole genome shotgun sequence of Acrocarpospora corrugata NBRC 13972.</title>
        <authorList>
            <person name="Ichikawa N."/>
            <person name="Kimura A."/>
            <person name="Kitahashi Y."/>
            <person name="Komaki H."/>
            <person name="Oguchi A."/>
        </authorList>
    </citation>
    <scope>NUCLEOTIDE SEQUENCE [LARGE SCALE GENOMIC DNA]</scope>
    <source>
        <strain evidence="6 7">NBRC 13972</strain>
    </source>
</reference>
<dbReference type="GO" id="GO:0006281">
    <property type="term" value="P:DNA repair"/>
    <property type="evidence" value="ECO:0007669"/>
    <property type="project" value="InterPro"/>
</dbReference>